<keyword evidence="2" id="KW-1185">Reference proteome</keyword>
<accession>A0A2S4PI72</accession>
<name>A0A2S4PI72_9PEZI</name>
<dbReference type="Proteomes" id="UP000237438">
    <property type="component" value="Unassembled WGS sequence"/>
</dbReference>
<evidence type="ECO:0000313" key="2">
    <source>
        <dbReference type="Proteomes" id="UP000237438"/>
    </source>
</evidence>
<protein>
    <submittedName>
        <fullName evidence="1">Uncharacterized protein</fullName>
    </submittedName>
</protein>
<reference evidence="1 2" key="1">
    <citation type="submission" date="2017-10" db="EMBL/GenBank/DDBJ databases">
        <title>Development of genomic resources for the powdery mildew, Erysiphe pulchra.</title>
        <authorList>
            <person name="Wadl P.A."/>
            <person name="Mack B.M."/>
            <person name="Moore G."/>
            <person name="Beltz S.B."/>
        </authorList>
    </citation>
    <scope>NUCLEOTIDE SEQUENCE [LARGE SCALE GENOMIC DNA]</scope>
    <source>
        <strain evidence="1">Cflorida</strain>
    </source>
</reference>
<organism evidence="1 2">
    <name type="scientific">Erysiphe pulchra</name>
    <dbReference type="NCBI Taxonomy" id="225359"/>
    <lineage>
        <taxon>Eukaryota</taxon>
        <taxon>Fungi</taxon>
        <taxon>Dikarya</taxon>
        <taxon>Ascomycota</taxon>
        <taxon>Pezizomycotina</taxon>
        <taxon>Leotiomycetes</taxon>
        <taxon>Erysiphales</taxon>
        <taxon>Erysiphaceae</taxon>
        <taxon>Erysiphe</taxon>
    </lineage>
</organism>
<sequence>MASQEITVILGPGVSLSNWIANLQSALVRRKCLGNVFHNIPGIKPALRPIEPNGNTSDAEYSKKITEYEIELVKWIEGEIEARNILVNRITKD</sequence>
<proteinExistence type="predicted"/>
<dbReference type="AlphaFoldDB" id="A0A2S4PI72"/>
<dbReference type="EMBL" id="PEDP01008844">
    <property type="protein sequence ID" value="POS81725.1"/>
    <property type="molecule type" value="Genomic_DNA"/>
</dbReference>
<evidence type="ECO:0000313" key="1">
    <source>
        <dbReference type="EMBL" id="POS81725.1"/>
    </source>
</evidence>
<feature type="non-terminal residue" evidence="1">
    <location>
        <position position="93"/>
    </location>
</feature>
<gene>
    <name evidence="1" type="ORF">EPUL_006558</name>
</gene>
<comment type="caution">
    <text evidence="1">The sequence shown here is derived from an EMBL/GenBank/DDBJ whole genome shotgun (WGS) entry which is preliminary data.</text>
</comment>
<dbReference type="OrthoDB" id="10520834at2759"/>